<dbReference type="SUPFAM" id="SSF52540">
    <property type="entry name" value="P-loop containing nucleoside triphosphate hydrolases"/>
    <property type="match status" value="2"/>
</dbReference>
<dbReference type="CDD" id="cd18793">
    <property type="entry name" value="SF2_C_SNF"/>
    <property type="match status" value="1"/>
</dbReference>
<evidence type="ECO:0000256" key="1">
    <source>
        <dbReference type="ARBA" id="ARBA00004123"/>
    </source>
</evidence>
<sequence length="1315" mass="148496">MNRLRHLQTKTFMAWLNSCLISVEEPMDLTSQLLSPKSNRENLIEPKQMEDDEDAAKPVLPIPHIPPKSPHKALEDGHTSASSKPENSSDEDSNRKRKSGEHVQNERKRAKKMRLENHNPSGTDSSSDEDASGGSSSEDEENLELETQARGAREAQESPKGGPRGSLDKSEQKRLKRQKRKNMRRNIKHVLSKEQLDTGTKEAQAAEEERLRRLQEQQHAQRKQLLQEEFLRQIKERRLKELRELEAQQQEIIQLSSDLSSDSDILLVSDNEVQEVKDQALGRAPNEDNEPEDDPNDSGMHVDDRLNVPDSDGNVLVNVGHSQEDRPIYLASQLARMIKPHQIGGIRFLYDNVIESQTRYSQSQGFGCILAHSMGLGKTIQLVTFCDIFLKATPGRHILCIVPINTIQNWLAEFNHWLPTQADQSSLSQTGPVEPRCFQVHALNDSLKNLEQRTKIIADWRRVGGVLLMGYELYRQFACKKPRKARKKKNKGPECIDLEEEDKTKSMLNEIQEALINPGPDLVICDEGHRIKNSHASISQTLKAIRTKRRIVLTGYPLQNNLMEYWCMVDFVRPNFLGTKTEFSNMFERPIQNGQCLDSTPKDFRLMLHRAHVLHTQLKGFVQRRGHKVLQQSLPPKNEHVILLRMTDIQRALYKRFMDELVFNRTVSNPLKAFAVCCKIWNHPDVLHQYMSETKKDEISYDWAQEIMSTYQTGQLENSAKFQVFFAILDETIKAGDRLLLFSQSLLTLNLIEEYLQERQLPGSNNRTWIPGQNYYRLDGSTAAQERERLINAFNASSDIPLFMVSTRAGSLGINLVGANRVVVLDASWNPCHDSQAVCRVYRYGQTKVSHIYRLVCDNSIEKKIYDRQVNKQGMADRVVDEQNPDNHLSSKDINSLICENEQDPPIQDHSNVMHQYNDDVLKNVIRDHGYLMTKEPFTHESLLVDRKEKKLTRAEKRLAERSYALERTSKITYTRPSYAAFYPQAGGLATNLNQPGSNGLTRASYAHQYQQHLIPEMASLPSSSSSASTSFMPHNHTKWFQRPVANVRPFIQDGASPTPSRTPLELNHQSWDRTDALNASQPYFEPCLKDTNLPYPNHGSDIIPNCGVAQISPEKRMPPAPNSSVTGIPYNSAKKFPAEALAKQGVDMQEILIPKDMLIPTNSTGQPPIALKQGQKVMVIRTPKGIYLRMGEKIIKIRLPQGLLSAMVNGNASQEQPLTTQPPSTQLPQQQLQPTTIVGTNLQNGAVGTNDVVTLSDSSSDELPKANIAATNPSPAQELFQMVTSAGSTNYHGGASPSPIFNAESQANQINQSS</sequence>
<keyword evidence="7" id="KW-0238">DNA-binding</keyword>
<dbReference type="GO" id="GO:0016887">
    <property type="term" value="F:ATP hydrolysis activity"/>
    <property type="evidence" value="ECO:0007669"/>
    <property type="project" value="InterPro"/>
</dbReference>
<organism evidence="12 13">
    <name type="scientific">Tigriopus californicus</name>
    <name type="common">Marine copepod</name>
    <dbReference type="NCBI Taxonomy" id="6832"/>
    <lineage>
        <taxon>Eukaryota</taxon>
        <taxon>Metazoa</taxon>
        <taxon>Ecdysozoa</taxon>
        <taxon>Arthropoda</taxon>
        <taxon>Crustacea</taxon>
        <taxon>Multicrustacea</taxon>
        <taxon>Hexanauplia</taxon>
        <taxon>Copepoda</taxon>
        <taxon>Harpacticoida</taxon>
        <taxon>Harpacticidae</taxon>
        <taxon>Tigriopus</taxon>
    </lineage>
</organism>
<dbReference type="Gene3D" id="3.40.50.10810">
    <property type="entry name" value="Tandem AAA-ATPase domain"/>
    <property type="match status" value="1"/>
</dbReference>
<feature type="compositionally biased region" description="Basic and acidic residues" evidence="9">
    <location>
        <begin position="38"/>
        <end position="49"/>
    </location>
</feature>
<evidence type="ECO:0000256" key="9">
    <source>
        <dbReference type="SAM" id="MobiDB-lite"/>
    </source>
</evidence>
<dbReference type="STRING" id="6832.A0A553PAG3"/>
<protein>
    <recommendedName>
        <fullName evidence="14">Helicase ARIP4</fullName>
    </recommendedName>
</protein>
<dbReference type="InterPro" id="IPR014001">
    <property type="entry name" value="Helicase_ATP-bd"/>
</dbReference>
<evidence type="ECO:0000259" key="10">
    <source>
        <dbReference type="PROSITE" id="PS51192"/>
    </source>
</evidence>
<keyword evidence="13" id="KW-1185">Reference proteome</keyword>
<evidence type="ECO:0000256" key="8">
    <source>
        <dbReference type="ARBA" id="ARBA00023242"/>
    </source>
</evidence>
<gene>
    <name evidence="12" type="ORF">TCAL_11925</name>
</gene>
<evidence type="ECO:0008006" key="14">
    <source>
        <dbReference type="Google" id="ProtNLM"/>
    </source>
</evidence>
<dbReference type="GO" id="GO:0004386">
    <property type="term" value="F:helicase activity"/>
    <property type="evidence" value="ECO:0007669"/>
    <property type="project" value="UniProtKB-KW"/>
</dbReference>
<feature type="compositionally biased region" description="Basic and acidic residues" evidence="9">
    <location>
        <begin position="100"/>
        <end position="117"/>
    </location>
</feature>
<dbReference type="GO" id="GO:0005634">
    <property type="term" value="C:nucleus"/>
    <property type="evidence" value="ECO:0007669"/>
    <property type="project" value="UniProtKB-SubCell"/>
</dbReference>
<evidence type="ECO:0000256" key="5">
    <source>
        <dbReference type="ARBA" id="ARBA00022806"/>
    </source>
</evidence>
<keyword evidence="8" id="KW-0539">Nucleus</keyword>
<feature type="compositionally biased region" description="Acidic residues" evidence="9">
    <location>
        <begin position="287"/>
        <end position="296"/>
    </location>
</feature>
<feature type="compositionally biased region" description="Basic residues" evidence="9">
    <location>
        <begin position="174"/>
        <end position="190"/>
    </location>
</feature>
<keyword evidence="5" id="KW-0347">Helicase</keyword>
<dbReference type="InterPro" id="IPR038718">
    <property type="entry name" value="SNF2-like_sf"/>
</dbReference>
<dbReference type="PANTHER" id="PTHR45797">
    <property type="entry name" value="RAD54-LIKE"/>
    <property type="match status" value="1"/>
</dbReference>
<keyword evidence="3" id="KW-0547">Nucleotide-binding</keyword>
<feature type="compositionally biased region" description="Acidic residues" evidence="9">
    <location>
        <begin position="126"/>
        <end position="144"/>
    </location>
</feature>
<dbReference type="SMART" id="SM00487">
    <property type="entry name" value="DEXDc"/>
    <property type="match status" value="1"/>
</dbReference>
<reference evidence="12 13" key="1">
    <citation type="journal article" date="2018" name="Nat. Ecol. Evol.">
        <title>Genomic signatures of mitonuclear coevolution across populations of Tigriopus californicus.</title>
        <authorList>
            <person name="Barreto F.S."/>
            <person name="Watson E.T."/>
            <person name="Lima T.G."/>
            <person name="Willett C.S."/>
            <person name="Edmands S."/>
            <person name="Li W."/>
            <person name="Burton R.S."/>
        </authorList>
    </citation>
    <scope>NUCLEOTIDE SEQUENCE [LARGE SCALE GENOMIC DNA]</scope>
    <source>
        <strain evidence="12 13">San Diego</strain>
    </source>
</reference>
<dbReference type="GO" id="GO:0005524">
    <property type="term" value="F:ATP binding"/>
    <property type="evidence" value="ECO:0007669"/>
    <property type="project" value="UniProtKB-KW"/>
</dbReference>
<dbReference type="Pfam" id="PF00271">
    <property type="entry name" value="Helicase_C"/>
    <property type="match status" value="1"/>
</dbReference>
<accession>A0A553PAG3</accession>
<dbReference type="InterPro" id="IPR000330">
    <property type="entry name" value="SNF2_N"/>
</dbReference>
<feature type="region of interest" description="Disordered" evidence="9">
    <location>
        <begin position="1286"/>
        <end position="1315"/>
    </location>
</feature>
<dbReference type="Proteomes" id="UP000318571">
    <property type="component" value="Chromosome 2"/>
</dbReference>
<dbReference type="InterPro" id="IPR049730">
    <property type="entry name" value="SNF2/RAD54-like_C"/>
</dbReference>
<feature type="region of interest" description="Disordered" evidence="9">
    <location>
        <begin position="277"/>
        <end position="307"/>
    </location>
</feature>
<evidence type="ECO:0000259" key="11">
    <source>
        <dbReference type="PROSITE" id="PS51194"/>
    </source>
</evidence>
<evidence type="ECO:0000256" key="4">
    <source>
        <dbReference type="ARBA" id="ARBA00022801"/>
    </source>
</evidence>
<dbReference type="InterPro" id="IPR044574">
    <property type="entry name" value="ARIP4-like"/>
</dbReference>
<feature type="region of interest" description="Disordered" evidence="9">
    <location>
        <begin position="32"/>
        <end position="215"/>
    </location>
</feature>
<evidence type="ECO:0000256" key="7">
    <source>
        <dbReference type="ARBA" id="ARBA00023125"/>
    </source>
</evidence>
<comment type="subcellular location">
    <subcellularLocation>
        <location evidence="1">Nucleus</location>
    </subcellularLocation>
</comment>
<dbReference type="GO" id="GO:0003677">
    <property type="term" value="F:DNA binding"/>
    <property type="evidence" value="ECO:0007669"/>
    <property type="project" value="UniProtKB-KW"/>
</dbReference>
<comment type="caution">
    <text evidence="12">The sequence shown here is derived from an EMBL/GenBank/DDBJ whole genome shotgun (WGS) entry which is preliminary data.</text>
</comment>
<dbReference type="PROSITE" id="PS51192">
    <property type="entry name" value="HELICASE_ATP_BIND_1"/>
    <property type="match status" value="1"/>
</dbReference>
<feature type="domain" description="Helicase C-terminal" evidence="11">
    <location>
        <begin position="727"/>
        <end position="886"/>
    </location>
</feature>
<dbReference type="EMBL" id="VCGU01000005">
    <property type="protein sequence ID" value="TRY74669.1"/>
    <property type="molecule type" value="Genomic_DNA"/>
</dbReference>
<dbReference type="InterPro" id="IPR001650">
    <property type="entry name" value="Helicase_C-like"/>
</dbReference>
<evidence type="ECO:0000313" key="13">
    <source>
        <dbReference type="Proteomes" id="UP000318571"/>
    </source>
</evidence>
<comment type="similarity">
    <text evidence="2">Belongs to the SNF2/RAD54 helicase family.</text>
</comment>
<evidence type="ECO:0000256" key="3">
    <source>
        <dbReference type="ARBA" id="ARBA00022741"/>
    </source>
</evidence>
<evidence type="ECO:0000313" key="12">
    <source>
        <dbReference type="EMBL" id="TRY74669.1"/>
    </source>
</evidence>
<evidence type="ECO:0000256" key="2">
    <source>
        <dbReference type="ARBA" id="ARBA00007025"/>
    </source>
</evidence>
<feature type="compositionally biased region" description="Polar residues" evidence="9">
    <location>
        <begin position="1304"/>
        <end position="1315"/>
    </location>
</feature>
<dbReference type="InterPro" id="IPR027417">
    <property type="entry name" value="P-loop_NTPase"/>
</dbReference>
<keyword evidence="4" id="KW-0378">Hydrolase</keyword>
<keyword evidence="6" id="KW-0067">ATP-binding</keyword>
<dbReference type="PANTHER" id="PTHR45797:SF1">
    <property type="entry name" value="HELICASE ARIP4"/>
    <property type="match status" value="1"/>
</dbReference>
<name>A0A553PAG3_TIGCA</name>
<dbReference type="Gene3D" id="3.40.50.300">
    <property type="entry name" value="P-loop containing nucleotide triphosphate hydrolases"/>
    <property type="match status" value="1"/>
</dbReference>
<feature type="domain" description="Helicase ATP-binding" evidence="10">
    <location>
        <begin position="359"/>
        <end position="575"/>
    </location>
</feature>
<dbReference type="SMART" id="SM00490">
    <property type="entry name" value="HELICc"/>
    <property type="match status" value="1"/>
</dbReference>
<dbReference type="Pfam" id="PF00176">
    <property type="entry name" value="SNF2-rel_dom"/>
    <property type="match status" value="1"/>
</dbReference>
<feature type="compositionally biased region" description="Basic and acidic residues" evidence="9">
    <location>
        <begin position="191"/>
        <end position="200"/>
    </location>
</feature>
<dbReference type="PROSITE" id="PS51194">
    <property type="entry name" value="HELICASE_CTER"/>
    <property type="match status" value="1"/>
</dbReference>
<proteinExistence type="inferred from homology"/>
<evidence type="ECO:0000256" key="6">
    <source>
        <dbReference type="ARBA" id="ARBA00022840"/>
    </source>
</evidence>